<keyword evidence="4" id="KW-1185">Reference proteome</keyword>
<feature type="transmembrane region" description="Helical" evidence="1">
    <location>
        <begin position="30"/>
        <end position="49"/>
    </location>
</feature>
<reference evidence="3" key="1">
    <citation type="submission" date="2020-12" db="EMBL/GenBank/DDBJ databases">
        <title>Geomonas sp. Red875, isolated from river sediment.</title>
        <authorList>
            <person name="Xu Z."/>
            <person name="Zhang Z."/>
            <person name="Masuda Y."/>
            <person name="Itoh H."/>
            <person name="Senoo K."/>
        </authorList>
    </citation>
    <scope>NUCLEOTIDE SEQUENCE</scope>
    <source>
        <strain evidence="3">Red875</strain>
    </source>
</reference>
<keyword evidence="1" id="KW-0472">Membrane</keyword>
<keyword evidence="1" id="KW-0812">Transmembrane</keyword>
<keyword evidence="2" id="KW-0732">Signal</keyword>
<organism evidence="3 4">
    <name type="scientific">Geomesophilobacter sediminis</name>
    <dbReference type="NCBI Taxonomy" id="2798584"/>
    <lineage>
        <taxon>Bacteria</taxon>
        <taxon>Pseudomonadati</taxon>
        <taxon>Thermodesulfobacteriota</taxon>
        <taxon>Desulfuromonadia</taxon>
        <taxon>Geobacterales</taxon>
        <taxon>Geobacteraceae</taxon>
        <taxon>Geomesophilobacter</taxon>
    </lineage>
</organism>
<accession>A0A8J7M2X3</accession>
<name>A0A8J7M2X3_9BACT</name>
<evidence type="ECO:0000256" key="1">
    <source>
        <dbReference type="SAM" id="Phobius"/>
    </source>
</evidence>
<dbReference type="RefSeq" id="WP_199386802.1">
    <property type="nucleotide sequence ID" value="NZ_JAEMHM010000027.1"/>
</dbReference>
<dbReference type="Proteomes" id="UP000636888">
    <property type="component" value="Unassembled WGS sequence"/>
</dbReference>
<dbReference type="EMBL" id="JAEMHM010000027">
    <property type="protein sequence ID" value="MBJ6727663.1"/>
    <property type="molecule type" value="Genomic_DNA"/>
</dbReference>
<evidence type="ECO:0000256" key="2">
    <source>
        <dbReference type="SAM" id="SignalP"/>
    </source>
</evidence>
<evidence type="ECO:0000313" key="4">
    <source>
        <dbReference type="Proteomes" id="UP000636888"/>
    </source>
</evidence>
<feature type="chain" id="PRO_5035174953" evidence="2">
    <location>
        <begin position="21"/>
        <end position="60"/>
    </location>
</feature>
<evidence type="ECO:0000313" key="3">
    <source>
        <dbReference type="EMBL" id="MBJ6727663.1"/>
    </source>
</evidence>
<comment type="caution">
    <text evidence="3">The sequence shown here is derived from an EMBL/GenBank/DDBJ whole genome shotgun (WGS) entry which is preliminary data.</text>
</comment>
<dbReference type="AlphaFoldDB" id="A0A8J7M2X3"/>
<feature type="signal peptide" evidence="2">
    <location>
        <begin position="1"/>
        <end position="20"/>
    </location>
</feature>
<keyword evidence="1" id="KW-1133">Transmembrane helix</keyword>
<sequence length="60" mass="6945">MKLILTLAYLCLLFPATAHAYSDPGSGLMLWQLAVSFVIGVMFYFRKFLGMFTRFFKKDQ</sequence>
<proteinExistence type="predicted"/>
<gene>
    <name evidence="3" type="ORF">JFN93_23395</name>
</gene>
<protein>
    <submittedName>
        <fullName evidence="3">Uncharacterized protein</fullName>
    </submittedName>
</protein>